<dbReference type="Pfam" id="PF06985">
    <property type="entry name" value="HET"/>
    <property type="match status" value="1"/>
</dbReference>
<dbReference type="EMBL" id="JAACJM010000065">
    <property type="protein sequence ID" value="KAF5352979.1"/>
    <property type="molecule type" value="Genomic_DNA"/>
</dbReference>
<evidence type="ECO:0000259" key="1">
    <source>
        <dbReference type="Pfam" id="PF06985"/>
    </source>
</evidence>
<dbReference type="PANTHER" id="PTHR10622:SF10">
    <property type="entry name" value="HET DOMAIN-CONTAINING PROTEIN"/>
    <property type="match status" value="1"/>
</dbReference>
<dbReference type="PANTHER" id="PTHR10622">
    <property type="entry name" value="HET DOMAIN-CONTAINING PROTEIN"/>
    <property type="match status" value="1"/>
</dbReference>
<dbReference type="AlphaFoldDB" id="A0A8H5FXW0"/>
<keyword evidence="3" id="KW-1185">Reference proteome</keyword>
<gene>
    <name evidence="2" type="ORF">D9758_007941</name>
</gene>
<evidence type="ECO:0000313" key="2">
    <source>
        <dbReference type="EMBL" id="KAF5352979.1"/>
    </source>
</evidence>
<feature type="domain" description="Heterokaryon incompatibility" evidence="1">
    <location>
        <begin position="64"/>
        <end position="149"/>
    </location>
</feature>
<evidence type="ECO:0000313" key="3">
    <source>
        <dbReference type="Proteomes" id="UP000559256"/>
    </source>
</evidence>
<dbReference type="Proteomes" id="UP000559256">
    <property type="component" value="Unassembled WGS sequence"/>
</dbReference>
<proteinExistence type="predicted"/>
<dbReference type="OrthoDB" id="5122891at2759"/>
<dbReference type="InterPro" id="IPR010730">
    <property type="entry name" value="HET"/>
</dbReference>
<name>A0A8H5FXW0_9AGAR</name>
<reference evidence="2 3" key="1">
    <citation type="journal article" date="2020" name="ISME J.">
        <title>Uncovering the hidden diversity of litter-decomposition mechanisms in mushroom-forming fungi.</title>
        <authorList>
            <person name="Floudas D."/>
            <person name="Bentzer J."/>
            <person name="Ahren D."/>
            <person name="Johansson T."/>
            <person name="Persson P."/>
            <person name="Tunlid A."/>
        </authorList>
    </citation>
    <scope>NUCLEOTIDE SEQUENCE [LARGE SCALE GENOMIC DNA]</scope>
    <source>
        <strain evidence="2 3">CBS 291.85</strain>
    </source>
</reference>
<organism evidence="2 3">
    <name type="scientific">Tetrapyrgos nigripes</name>
    <dbReference type="NCBI Taxonomy" id="182062"/>
    <lineage>
        <taxon>Eukaryota</taxon>
        <taxon>Fungi</taxon>
        <taxon>Dikarya</taxon>
        <taxon>Basidiomycota</taxon>
        <taxon>Agaricomycotina</taxon>
        <taxon>Agaricomycetes</taxon>
        <taxon>Agaricomycetidae</taxon>
        <taxon>Agaricales</taxon>
        <taxon>Marasmiineae</taxon>
        <taxon>Marasmiaceae</taxon>
        <taxon>Tetrapyrgos</taxon>
    </lineage>
</organism>
<sequence length="294" mass="34362">MEPENQDVRLMEPSWLGRTYYCKHTLHPASSHPMASTKVRPQRLIDTHSRRLVEFVNSKDIPPYAIISHRWINSEEVSFQEFTKLQKETKAKPGYQKILDARKDGLRYLWIDTCCIDKGSHADISRNIRCMYAYYQNAEVCYGYLVDVDMTSEIWRTRFLHSEWFKRGWTLQELLAPDKVVFVDKEWSYIGTKKTTRPPDGGYCLSGLLGVSMEPDYDETLRRSERLRAAFIEDNPKYRKTFGEAVSLLDELDELDDIRAKSRNMDSERISASTVNFMDTEKPSSKRSSVSIWL</sequence>
<accession>A0A8H5FXW0</accession>
<comment type="caution">
    <text evidence="2">The sequence shown here is derived from an EMBL/GenBank/DDBJ whole genome shotgun (WGS) entry which is preliminary data.</text>
</comment>
<protein>
    <recommendedName>
        <fullName evidence="1">Heterokaryon incompatibility domain-containing protein</fullName>
    </recommendedName>
</protein>